<sequence>MALNEIALYQAQRSLLLDAAAVLRRRYVRGVGRGDGLPAAAAEGLSNFLEGIARSEPALHNADLNEAIALAHRLIDDDHPEHSRLWPA</sequence>
<accession>A0AAE4CP71</accession>
<reference evidence="1" key="1">
    <citation type="submission" date="2023-07" db="EMBL/GenBank/DDBJ databases">
        <title>Sequencing the genomes of 1000 actinobacteria strains.</title>
        <authorList>
            <person name="Klenk H.-P."/>
        </authorList>
    </citation>
    <scope>NUCLEOTIDE SEQUENCE</scope>
    <source>
        <strain evidence="1">DSM 45977</strain>
    </source>
</reference>
<dbReference type="Proteomes" id="UP001180845">
    <property type="component" value="Unassembled WGS sequence"/>
</dbReference>
<dbReference type="EMBL" id="JAVDXW010000002">
    <property type="protein sequence ID" value="MDR7304584.1"/>
    <property type="molecule type" value="Genomic_DNA"/>
</dbReference>
<dbReference type="AlphaFoldDB" id="A0AAE4CP71"/>
<protein>
    <submittedName>
        <fullName evidence="1">Uncharacterized protein</fullName>
    </submittedName>
</protein>
<evidence type="ECO:0000313" key="2">
    <source>
        <dbReference type="Proteomes" id="UP001180845"/>
    </source>
</evidence>
<comment type="caution">
    <text evidence="1">The sequence shown here is derived from an EMBL/GenBank/DDBJ whole genome shotgun (WGS) entry which is preliminary data.</text>
</comment>
<evidence type="ECO:0000313" key="1">
    <source>
        <dbReference type="EMBL" id="MDR7304584.1"/>
    </source>
</evidence>
<name>A0AAE4CP71_9ACTN</name>
<proteinExistence type="predicted"/>
<organism evidence="1 2">
    <name type="scientific">Haloactinomyces albus</name>
    <dbReference type="NCBI Taxonomy" id="1352928"/>
    <lineage>
        <taxon>Bacteria</taxon>
        <taxon>Bacillati</taxon>
        <taxon>Actinomycetota</taxon>
        <taxon>Actinomycetes</taxon>
        <taxon>Actinopolysporales</taxon>
        <taxon>Actinopolysporaceae</taxon>
        <taxon>Haloactinomyces</taxon>
    </lineage>
</organism>
<keyword evidence="2" id="KW-1185">Reference proteome</keyword>
<gene>
    <name evidence="1" type="ORF">JOF55_004828</name>
</gene>
<dbReference type="RefSeq" id="WP_310278875.1">
    <property type="nucleotide sequence ID" value="NZ_JAVDXW010000002.1"/>
</dbReference>